<proteinExistence type="predicted"/>
<gene>
    <name evidence="1" type="ORF">GCM10009754_40290</name>
</gene>
<dbReference type="EMBL" id="BAAANN010000015">
    <property type="protein sequence ID" value="GAA1964418.1"/>
    <property type="molecule type" value="Genomic_DNA"/>
</dbReference>
<keyword evidence="2" id="KW-1185">Reference proteome</keyword>
<accession>A0ABN2R6G8</accession>
<sequence>MRSTRPHGSSTLFAELPSDRGQALYAACDRDAVAKKRQGDKRTMDQLRLDALVERCLGGHGCAGKPKAQIFVHIDLPTLPGLRDNPADLAGCGDISPDMARTIAFAADSVRNRIIDEPTDLDHTTAWKDGGRTDETPPT</sequence>
<organism evidence="1 2">
    <name type="scientific">Amycolatopsis minnesotensis</name>
    <dbReference type="NCBI Taxonomy" id="337894"/>
    <lineage>
        <taxon>Bacteria</taxon>
        <taxon>Bacillati</taxon>
        <taxon>Actinomycetota</taxon>
        <taxon>Actinomycetes</taxon>
        <taxon>Pseudonocardiales</taxon>
        <taxon>Pseudonocardiaceae</taxon>
        <taxon>Amycolatopsis</taxon>
    </lineage>
</organism>
<protein>
    <submittedName>
        <fullName evidence="1">Uncharacterized protein</fullName>
    </submittedName>
</protein>
<evidence type="ECO:0000313" key="2">
    <source>
        <dbReference type="Proteomes" id="UP001501116"/>
    </source>
</evidence>
<reference evidence="1 2" key="1">
    <citation type="journal article" date="2019" name="Int. J. Syst. Evol. Microbiol.">
        <title>The Global Catalogue of Microorganisms (GCM) 10K type strain sequencing project: providing services to taxonomists for standard genome sequencing and annotation.</title>
        <authorList>
            <consortium name="The Broad Institute Genomics Platform"/>
            <consortium name="The Broad Institute Genome Sequencing Center for Infectious Disease"/>
            <person name="Wu L."/>
            <person name="Ma J."/>
        </authorList>
    </citation>
    <scope>NUCLEOTIDE SEQUENCE [LARGE SCALE GENOMIC DNA]</scope>
    <source>
        <strain evidence="1 2">JCM 14545</strain>
    </source>
</reference>
<dbReference type="Proteomes" id="UP001501116">
    <property type="component" value="Unassembled WGS sequence"/>
</dbReference>
<dbReference type="RefSeq" id="WP_344420696.1">
    <property type="nucleotide sequence ID" value="NZ_BAAANN010000015.1"/>
</dbReference>
<evidence type="ECO:0000313" key="1">
    <source>
        <dbReference type="EMBL" id="GAA1964418.1"/>
    </source>
</evidence>
<comment type="caution">
    <text evidence="1">The sequence shown here is derived from an EMBL/GenBank/DDBJ whole genome shotgun (WGS) entry which is preliminary data.</text>
</comment>
<name>A0ABN2R6G8_9PSEU</name>